<dbReference type="GO" id="GO:0016020">
    <property type="term" value="C:membrane"/>
    <property type="evidence" value="ECO:0007669"/>
    <property type="project" value="UniProtKB-SubCell"/>
</dbReference>
<dbReference type="HOGENOM" id="CLU_000604_27_6_1"/>
<dbReference type="Pfam" id="PF00005">
    <property type="entry name" value="ABC_tran"/>
    <property type="match status" value="2"/>
</dbReference>
<keyword evidence="13" id="KW-1185">Reference proteome</keyword>
<dbReference type="InterPro" id="IPR050173">
    <property type="entry name" value="ABC_transporter_C-like"/>
</dbReference>
<dbReference type="PROSITE" id="PS50929">
    <property type="entry name" value="ABC_TM1F"/>
    <property type="match status" value="2"/>
</dbReference>
<organism evidence="12 13">
    <name type="scientific">Heterobasidion irregulare (strain TC 32-1)</name>
    <dbReference type="NCBI Taxonomy" id="747525"/>
    <lineage>
        <taxon>Eukaryota</taxon>
        <taxon>Fungi</taxon>
        <taxon>Dikarya</taxon>
        <taxon>Basidiomycota</taxon>
        <taxon>Agaricomycotina</taxon>
        <taxon>Agaricomycetes</taxon>
        <taxon>Russulales</taxon>
        <taxon>Bondarzewiaceae</taxon>
        <taxon>Heterobasidion</taxon>
        <taxon>Heterobasidion annosum species complex</taxon>
    </lineage>
</organism>
<evidence type="ECO:0000256" key="6">
    <source>
        <dbReference type="ARBA" id="ARBA00022989"/>
    </source>
</evidence>
<dbReference type="Gene3D" id="1.20.1560.10">
    <property type="entry name" value="ABC transporter type 1, transmembrane domain"/>
    <property type="match status" value="2"/>
</dbReference>
<dbReference type="RefSeq" id="XP_009547973.1">
    <property type="nucleotide sequence ID" value="XM_009549678.1"/>
</dbReference>
<feature type="transmembrane region" description="Helical" evidence="9">
    <location>
        <begin position="687"/>
        <end position="705"/>
    </location>
</feature>
<gene>
    <name evidence="12" type="primary">abc12</name>
    <name evidence="12" type="ORF">HETIRDRAFT_63880</name>
</gene>
<feature type="region of interest" description="Disordered" evidence="8">
    <location>
        <begin position="1179"/>
        <end position="1216"/>
    </location>
</feature>
<evidence type="ECO:0000256" key="1">
    <source>
        <dbReference type="ARBA" id="ARBA00004370"/>
    </source>
</evidence>
<dbReference type="SMART" id="SM00382">
    <property type="entry name" value="AAA"/>
    <property type="match status" value="2"/>
</dbReference>
<evidence type="ECO:0000259" key="10">
    <source>
        <dbReference type="PROSITE" id="PS50893"/>
    </source>
</evidence>
<dbReference type="InterPro" id="IPR036640">
    <property type="entry name" value="ABC1_TM_sf"/>
</dbReference>
<dbReference type="GO" id="GO:0005524">
    <property type="term" value="F:ATP binding"/>
    <property type="evidence" value="ECO:0007669"/>
    <property type="project" value="UniProtKB-KW"/>
</dbReference>
<feature type="transmembrane region" description="Helical" evidence="9">
    <location>
        <begin position="778"/>
        <end position="798"/>
    </location>
</feature>
<feature type="domain" description="ABC transporter" evidence="10">
    <location>
        <begin position="379"/>
        <end position="618"/>
    </location>
</feature>
<dbReference type="Gene3D" id="3.40.50.300">
    <property type="entry name" value="P-loop containing nucleotide triphosphate hydrolases"/>
    <property type="match status" value="2"/>
</dbReference>
<dbReference type="GO" id="GO:0016887">
    <property type="term" value="F:ATP hydrolysis activity"/>
    <property type="evidence" value="ECO:0007669"/>
    <property type="project" value="InterPro"/>
</dbReference>
<dbReference type="InterPro" id="IPR027417">
    <property type="entry name" value="P-loop_NTPase"/>
</dbReference>
<protein>
    <submittedName>
        <fullName evidence="12">ABC transporter</fullName>
    </submittedName>
</protein>
<dbReference type="GO" id="GO:0140359">
    <property type="term" value="F:ABC-type transporter activity"/>
    <property type="evidence" value="ECO:0007669"/>
    <property type="project" value="InterPro"/>
</dbReference>
<name>W4K1H7_HETIT</name>
<keyword evidence="2" id="KW-0813">Transport</keyword>
<accession>W4K1H7</accession>
<dbReference type="PROSITE" id="PS50893">
    <property type="entry name" value="ABC_TRANSPORTER_2"/>
    <property type="match status" value="2"/>
</dbReference>
<evidence type="ECO:0000313" key="12">
    <source>
        <dbReference type="EMBL" id="ETW79574.1"/>
    </source>
</evidence>
<evidence type="ECO:0000259" key="11">
    <source>
        <dbReference type="PROSITE" id="PS50929"/>
    </source>
</evidence>
<keyword evidence="4" id="KW-0547">Nucleotide-binding</keyword>
<feature type="domain" description="ABC transmembrane type-1" evidence="11">
    <location>
        <begin position="766"/>
        <end position="1019"/>
    </location>
</feature>
<dbReference type="InterPro" id="IPR003439">
    <property type="entry name" value="ABC_transporter-like_ATP-bd"/>
</dbReference>
<feature type="region of interest" description="Disordered" evidence="8">
    <location>
        <begin position="130"/>
        <end position="149"/>
    </location>
</feature>
<dbReference type="EMBL" id="KI925460">
    <property type="protein sequence ID" value="ETW79574.1"/>
    <property type="molecule type" value="Genomic_DNA"/>
</dbReference>
<dbReference type="InterPro" id="IPR011527">
    <property type="entry name" value="ABC1_TM_dom"/>
</dbReference>
<comment type="subcellular location">
    <subcellularLocation>
        <location evidence="1">Membrane</location>
    </subcellularLocation>
</comment>
<keyword evidence="5" id="KW-0067">ATP-binding</keyword>
<feature type="region of interest" description="Disordered" evidence="8">
    <location>
        <begin position="643"/>
        <end position="665"/>
    </location>
</feature>
<dbReference type="SUPFAM" id="SSF52540">
    <property type="entry name" value="P-loop containing nucleoside triphosphate hydrolases"/>
    <property type="match status" value="2"/>
</dbReference>
<dbReference type="PANTHER" id="PTHR24223:SF415">
    <property type="entry name" value="FI20190P1"/>
    <property type="match status" value="1"/>
</dbReference>
<feature type="transmembrane region" description="Helical" evidence="9">
    <location>
        <begin position="863"/>
        <end position="891"/>
    </location>
</feature>
<dbReference type="InParanoid" id="W4K1H7"/>
<reference evidence="12 13" key="1">
    <citation type="journal article" date="2012" name="New Phytol.">
        <title>Insight into trade-off between wood decay and parasitism from the genome of a fungal forest pathogen.</title>
        <authorList>
            <person name="Olson A."/>
            <person name="Aerts A."/>
            <person name="Asiegbu F."/>
            <person name="Belbahri L."/>
            <person name="Bouzid O."/>
            <person name="Broberg A."/>
            <person name="Canback B."/>
            <person name="Coutinho P.M."/>
            <person name="Cullen D."/>
            <person name="Dalman K."/>
            <person name="Deflorio G."/>
            <person name="van Diepen L.T."/>
            <person name="Dunand C."/>
            <person name="Duplessis S."/>
            <person name="Durling M."/>
            <person name="Gonthier P."/>
            <person name="Grimwood J."/>
            <person name="Fossdal C.G."/>
            <person name="Hansson D."/>
            <person name="Henrissat B."/>
            <person name="Hietala A."/>
            <person name="Himmelstrand K."/>
            <person name="Hoffmeister D."/>
            <person name="Hogberg N."/>
            <person name="James T.Y."/>
            <person name="Karlsson M."/>
            <person name="Kohler A."/>
            <person name="Kues U."/>
            <person name="Lee Y.H."/>
            <person name="Lin Y.C."/>
            <person name="Lind M."/>
            <person name="Lindquist E."/>
            <person name="Lombard V."/>
            <person name="Lucas S."/>
            <person name="Lunden K."/>
            <person name="Morin E."/>
            <person name="Murat C."/>
            <person name="Park J."/>
            <person name="Raffaello T."/>
            <person name="Rouze P."/>
            <person name="Salamov A."/>
            <person name="Schmutz J."/>
            <person name="Solheim H."/>
            <person name="Stahlberg J."/>
            <person name="Velez H."/>
            <person name="de Vries R.P."/>
            <person name="Wiebenga A."/>
            <person name="Woodward S."/>
            <person name="Yakovlev I."/>
            <person name="Garbelotto M."/>
            <person name="Martin F."/>
            <person name="Grigoriev I.V."/>
            <person name="Stenlid J."/>
        </authorList>
    </citation>
    <scope>NUCLEOTIDE SEQUENCE [LARGE SCALE GENOMIC DNA]</scope>
    <source>
        <strain evidence="12 13">TC 32-1</strain>
    </source>
</reference>
<dbReference type="STRING" id="747525.W4K1H7"/>
<dbReference type="OrthoDB" id="6500128at2759"/>
<dbReference type="CDD" id="cd03250">
    <property type="entry name" value="ABCC_MRP_domain1"/>
    <property type="match status" value="1"/>
</dbReference>
<dbReference type="InterPro" id="IPR003593">
    <property type="entry name" value="AAA+_ATPase"/>
</dbReference>
<dbReference type="InterPro" id="IPR017871">
    <property type="entry name" value="ABC_transporter-like_CS"/>
</dbReference>
<feature type="domain" description="ABC transmembrane type-1" evidence="11">
    <location>
        <begin position="192"/>
        <end position="338"/>
    </location>
</feature>
<dbReference type="PROSITE" id="PS00211">
    <property type="entry name" value="ABC_TRANSPORTER_1"/>
    <property type="match status" value="2"/>
</dbReference>
<dbReference type="eggNOG" id="KOG0054">
    <property type="taxonomic scope" value="Eukaryota"/>
</dbReference>
<feature type="domain" description="ABC transporter" evidence="10">
    <location>
        <begin position="1059"/>
        <end position="1335"/>
    </location>
</feature>
<dbReference type="Pfam" id="PF00664">
    <property type="entry name" value="ABC_membrane"/>
    <property type="match status" value="2"/>
</dbReference>
<evidence type="ECO:0000256" key="2">
    <source>
        <dbReference type="ARBA" id="ARBA00022448"/>
    </source>
</evidence>
<dbReference type="CDD" id="cd03244">
    <property type="entry name" value="ABCC_MRP_domain2"/>
    <property type="match status" value="1"/>
</dbReference>
<evidence type="ECO:0000313" key="13">
    <source>
        <dbReference type="Proteomes" id="UP000030671"/>
    </source>
</evidence>
<evidence type="ECO:0000256" key="9">
    <source>
        <dbReference type="SAM" id="Phobius"/>
    </source>
</evidence>
<evidence type="ECO:0000256" key="3">
    <source>
        <dbReference type="ARBA" id="ARBA00022692"/>
    </source>
</evidence>
<dbReference type="GeneID" id="20678657"/>
<dbReference type="KEGG" id="hir:HETIRDRAFT_63880"/>
<dbReference type="Proteomes" id="UP000030671">
    <property type="component" value="Unassembled WGS sequence"/>
</dbReference>
<dbReference type="CDD" id="cd18604">
    <property type="entry name" value="ABC_6TM_VMR1_D2_like"/>
    <property type="match status" value="1"/>
</dbReference>
<feature type="transmembrane region" description="Helical" evidence="9">
    <location>
        <begin position="192"/>
        <end position="211"/>
    </location>
</feature>
<feature type="compositionally biased region" description="Low complexity" evidence="8">
    <location>
        <begin position="1179"/>
        <end position="1205"/>
    </location>
</feature>
<evidence type="ECO:0000256" key="5">
    <source>
        <dbReference type="ARBA" id="ARBA00022840"/>
    </source>
</evidence>
<evidence type="ECO:0000256" key="8">
    <source>
        <dbReference type="SAM" id="MobiDB-lite"/>
    </source>
</evidence>
<evidence type="ECO:0000256" key="4">
    <source>
        <dbReference type="ARBA" id="ARBA00022741"/>
    </source>
</evidence>
<proteinExistence type="predicted"/>
<feature type="transmembrane region" description="Helical" evidence="9">
    <location>
        <begin position="307"/>
        <end position="326"/>
    </location>
</feature>
<evidence type="ECO:0000256" key="7">
    <source>
        <dbReference type="ARBA" id="ARBA00023136"/>
    </source>
</evidence>
<dbReference type="CDD" id="cd18596">
    <property type="entry name" value="ABC_6TM_VMR1_D1_like"/>
    <property type="match status" value="1"/>
</dbReference>
<dbReference type="SUPFAM" id="SSF90123">
    <property type="entry name" value="ABC transporter transmembrane region"/>
    <property type="match status" value="2"/>
</dbReference>
<feature type="transmembrane region" description="Helical" evidence="9">
    <location>
        <begin position="990"/>
        <end position="1011"/>
    </location>
</feature>
<feature type="transmembrane region" description="Helical" evidence="9">
    <location>
        <begin position="279"/>
        <end position="300"/>
    </location>
</feature>
<feature type="transmembrane region" description="Helical" evidence="9">
    <location>
        <begin position="963"/>
        <end position="984"/>
    </location>
</feature>
<keyword evidence="6 9" id="KW-1133">Transmembrane helix</keyword>
<dbReference type="PANTHER" id="PTHR24223">
    <property type="entry name" value="ATP-BINDING CASSETTE SUB-FAMILY C"/>
    <property type="match status" value="1"/>
</dbReference>
<sequence length="1358" mass="150245">MSPAIQSRPVFIKFSATKRDTLLRRLWAANSLDIILDFMLTYVSVIFNYASPRILEAIEDPTPERHSQAYIYAMLAFVCTVAKAQADVQHLYFGRRACTRMRSELMASIYDKALKRKDFSGIVDKDNVTKKAPDAKKGKEDPNADDPKAGADVGKIVNLMAGDANRIAQMVSGAYFIYGGKCLTFDVPISRILLGISAFAGFFVLILGWPLNSFIARRSIRIQKGVMAARDKRMGVLNELIGAVKFIKFFAWEDRWIERALDAREVEMGWMIKARVNSVMFSMLWTCAPILVSVISFFTFVMQGKQLTVSIAFTAIALFNMIRAPLNVIPAWIVQILQTGVALNRISIYLDEEEVDGQVSSLKRSRSGPPSASDIAKGFGLENASFKWNESGDHRFELRDISVMFPEGELTVITGPTASGKTALLMALLGEMTMLPGGRLIMSKDVSNVDEHGLTQSFSYAAQSPWLRHQSIKDNILFGYPFDEARYEAVVECCALRPDLEILEDGDTTEIGARGVSLSGGQKARVALARAVYAPSKYVLLDDPLSAVDSHTARFLFDKLLKGPLLAHRTVVLVTHHVELVLPGAHYLIRMLDGRIDTQGTVADLRAQGVLDDIAHESEVQVHEEEQAIAQVVPSAEEEAVEVAGEEEPAKPAPKEKKPRQLVKDEQRQAGGVKWAIYKTYLRASSYWTWAILGFLIFASQLLGVTEKIWIKIWGEAYGEPTTSSASAMFMSFSAIEHEHIMDGPLGPHHLSHAVHSMQAASMPHTLFSLPSAQTNPLFYISIYAAIGLGTALVYVLSVVTQYTGALRASRVLFKRLLETVVRATMRWHDTTPQGRMLNRFSKDVETVDSSLASSLQAVNSSLAVFAASVITVAVIFPWFLIPAFFIGLAYRQLAIGYLNTGRDLRRMESNTRSPIFSGFGELLEGIVTVRAFSAEQRFLDGLHAKIDLTTQMWYGFWMMNRWLLLNFDTLGAFAVLVTTVFSLSGYVDAGLAGLCITSAMAFTTSVYWACRFWTALELDLNSVERVVEYLDLPQEPPTIIESSRPPAYWPSSESNELVVVEDLVIKYAPELPPVLHNVSFSLKSKERIGLLGRTGSGKSTLAMSILRFVDPAGGRILVDGIDISKIGLHDLRSRVTFIPQDATLFSGTLRENLDPFNEHEDIECIDVLHRVQMLTDSAYQSQRTSRQASRAPSRPSSPGESPSPTHTADPSVGSATEIEARTPISLDTQVSPGGVNFSQGQRQLIAMARALLRRSSIIVLDEATSSIDFATDAKIQATIREEFGGSLLLTVAHRLRTVIDYDRLIVLDKGAIAEFDTPLNLIRKEDGIFRKMCLKSGMFAELEQVAIEKAEKDASTK</sequence>
<keyword evidence="7 9" id="KW-0472">Membrane</keyword>
<keyword evidence="3 9" id="KW-0812">Transmembrane</keyword>